<feature type="transmembrane region" description="Helical" evidence="7">
    <location>
        <begin position="140"/>
        <end position="163"/>
    </location>
</feature>
<dbReference type="GO" id="GO:0022857">
    <property type="term" value="F:transmembrane transporter activity"/>
    <property type="evidence" value="ECO:0007669"/>
    <property type="project" value="InterPro"/>
</dbReference>
<feature type="transmembrane region" description="Helical" evidence="7">
    <location>
        <begin position="12"/>
        <end position="33"/>
    </location>
</feature>
<feature type="domain" description="Major facilitator superfamily (MFS) profile" evidence="8">
    <location>
        <begin position="16"/>
        <end position="451"/>
    </location>
</feature>
<dbReference type="SUPFAM" id="SSF103473">
    <property type="entry name" value="MFS general substrate transporter"/>
    <property type="match status" value="1"/>
</dbReference>
<dbReference type="HOGENOM" id="CLU_000960_28_3_4"/>
<keyword evidence="2" id="KW-0813">Transport</keyword>
<evidence type="ECO:0000256" key="2">
    <source>
        <dbReference type="ARBA" id="ARBA00022448"/>
    </source>
</evidence>
<evidence type="ECO:0000313" key="9">
    <source>
        <dbReference type="EMBL" id="CCG18373.1"/>
    </source>
</evidence>
<dbReference type="PROSITE" id="PS50850">
    <property type="entry name" value="MFS"/>
    <property type="match status" value="1"/>
</dbReference>
<dbReference type="Gene3D" id="1.20.1720.10">
    <property type="entry name" value="Multidrug resistance protein D"/>
    <property type="match status" value="1"/>
</dbReference>
<dbReference type="Pfam" id="PF07690">
    <property type="entry name" value="MFS_1"/>
    <property type="match status" value="1"/>
</dbReference>
<name>I7IZH2_9BURK</name>
<feature type="transmembrane region" description="Helical" evidence="7">
    <location>
        <begin position="267"/>
        <end position="289"/>
    </location>
</feature>
<feature type="transmembrane region" description="Helical" evidence="7">
    <location>
        <begin position="105"/>
        <end position="128"/>
    </location>
</feature>
<keyword evidence="3" id="KW-1003">Cell membrane</keyword>
<feature type="transmembrane region" description="Helical" evidence="7">
    <location>
        <begin position="53"/>
        <end position="70"/>
    </location>
</feature>
<evidence type="ECO:0000256" key="4">
    <source>
        <dbReference type="ARBA" id="ARBA00022692"/>
    </source>
</evidence>
<keyword evidence="6 7" id="KW-0472">Membrane</keyword>
<protein>
    <submittedName>
        <fullName evidence="9">Putative transport protein</fullName>
    </submittedName>
</protein>
<dbReference type="EMBL" id="HE681423">
    <property type="protein sequence ID" value="CCG18373.1"/>
    <property type="molecule type" value="Genomic_DNA"/>
</dbReference>
<accession>I7IZH2</accession>
<feature type="transmembrane region" description="Helical" evidence="7">
    <location>
        <begin position="227"/>
        <end position="246"/>
    </location>
</feature>
<evidence type="ECO:0000256" key="5">
    <source>
        <dbReference type="ARBA" id="ARBA00022989"/>
    </source>
</evidence>
<dbReference type="AlphaFoldDB" id="I7IZH2"/>
<reference evidence="9" key="1">
    <citation type="journal article" date="2012" name="Vet. Microbiol.">
        <title>Comparative genomic analyses of the Taylorellae.</title>
        <authorList>
            <person name="Hauser H."/>
            <person name="Richter D.C."/>
            <person name="van Tonder A."/>
            <person name="Clark L."/>
            <person name="Preston A."/>
        </authorList>
    </citation>
    <scope>NUCLEOTIDE SEQUENCE</scope>
    <source>
        <strain evidence="9">14/56</strain>
    </source>
</reference>
<dbReference type="PANTHER" id="PTHR42718">
    <property type="entry name" value="MAJOR FACILITATOR SUPERFAMILY MULTIDRUG TRANSPORTER MFSC"/>
    <property type="match status" value="1"/>
</dbReference>
<feature type="transmembrane region" description="Helical" evidence="7">
    <location>
        <begin position="355"/>
        <end position="375"/>
    </location>
</feature>
<dbReference type="InterPro" id="IPR036259">
    <property type="entry name" value="MFS_trans_sf"/>
</dbReference>
<dbReference type="InterPro" id="IPR020846">
    <property type="entry name" value="MFS_dom"/>
</dbReference>
<dbReference type="CDD" id="cd17321">
    <property type="entry name" value="MFS_MMR_MDR_like"/>
    <property type="match status" value="1"/>
</dbReference>
<dbReference type="Gene3D" id="1.20.1250.20">
    <property type="entry name" value="MFS general substrate transporter like domains"/>
    <property type="match status" value="1"/>
</dbReference>
<feature type="transmembrane region" description="Helical" evidence="7">
    <location>
        <begin position="201"/>
        <end position="221"/>
    </location>
</feature>
<dbReference type="PANTHER" id="PTHR42718:SF46">
    <property type="entry name" value="BLR6921 PROTEIN"/>
    <property type="match status" value="1"/>
</dbReference>
<comment type="subcellular location">
    <subcellularLocation>
        <location evidence="1">Cell membrane</location>
        <topology evidence="1">Multi-pass membrane protein</topology>
    </subcellularLocation>
</comment>
<dbReference type="GO" id="GO:0005886">
    <property type="term" value="C:plasma membrane"/>
    <property type="evidence" value="ECO:0007669"/>
    <property type="project" value="UniProtKB-SubCell"/>
</dbReference>
<dbReference type="OrthoDB" id="9807274at2"/>
<evidence type="ECO:0000256" key="6">
    <source>
        <dbReference type="ARBA" id="ARBA00023136"/>
    </source>
</evidence>
<feature type="transmembrane region" description="Helical" evidence="7">
    <location>
        <begin position="329"/>
        <end position="349"/>
    </location>
</feature>
<dbReference type="KEGG" id="teg:KUK_1076"/>
<sequence length="453" mass="48717">MATTHEGLKKPQIYWAATCVFAVIAVCVIDGIITNIALPTIQSYFGVSQQESIWVVNAYNIVLISTLFTFSSLADRYGFKRLLRVGLIVFGVGAFGSLMSQSLSMLIMCRIVQGFGAALIMALTGGLIRNIYPKERVAMGIAFNGMVIGACALIAPSLGAFIIKIADWHWIYGFSIPIIALGLFLSRFLPRLPRHDKSIDYKSAILNAVTFGSLVAGLDIIYSNPLWGSLLLIISITSVVTLYRHALSQEHPMVPVDLLKIVPFRDAALVSTFAFLSATASMVSVPFYFEHILHYNTETVGLIYSSWPVAGVIMGPVSAKLSERFSAGLLSGIGSLILMCGITTLTYLPTDSSKLVFALAMFVGGLGFGLLQTPNGKTLLLSAPHNRASAAGGMQATSRILGQCLGGALVATSFSINSQQGAHYGLIVSIITAFIAVLINLYRILSKQDRQVM</sequence>
<dbReference type="RefSeq" id="WP_015555558.1">
    <property type="nucleotide sequence ID" value="NC_021036.1"/>
</dbReference>
<evidence type="ECO:0000256" key="3">
    <source>
        <dbReference type="ARBA" id="ARBA00022475"/>
    </source>
</evidence>
<feature type="transmembrane region" description="Helical" evidence="7">
    <location>
        <begin position="169"/>
        <end position="189"/>
    </location>
</feature>
<evidence type="ECO:0000256" key="1">
    <source>
        <dbReference type="ARBA" id="ARBA00004651"/>
    </source>
</evidence>
<keyword evidence="5 7" id="KW-1133">Transmembrane helix</keyword>
<evidence type="ECO:0000256" key="7">
    <source>
        <dbReference type="SAM" id="Phobius"/>
    </source>
</evidence>
<gene>
    <name evidence="9" type="ORF">KUK_1076</name>
</gene>
<feature type="transmembrane region" description="Helical" evidence="7">
    <location>
        <begin position="82"/>
        <end position="99"/>
    </location>
</feature>
<organism evidence="9">
    <name type="scientific">Taylorella equigenitalis 14/56</name>
    <dbReference type="NCBI Taxonomy" id="1091497"/>
    <lineage>
        <taxon>Bacteria</taxon>
        <taxon>Pseudomonadati</taxon>
        <taxon>Pseudomonadota</taxon>
        <taxon>Betaproteobacteria</taxon>
        <taxon>Burkholderiales</taxon>
        <taxon>Alcaligenaceae</taxon>
        <taxon>Taylorella</taxon>
    </lineage>
</organism>
<keyword evidence="4 7" id="KW-0812">Transmembrane</keyword>
<evidence type="ECO:0000259" key="8">
    <source>
        <dbReference type="PROSITE" id="PS50850"/>
    </source>
</evidence>
<feature type="transmembrane region" description="Helical" evidence="7">
    <location>
        <begin position="422"/>
        <end position="445"/>
    </location>
</feature>
<proteinExistence type="predicted"/>
<dbReference type="InterPro" id="IPR011701">
    <property type="entry name" value="MFS"/>
</dbReference>